<feature type="domain" description="LsmAD" evidence="2">
    <location>
        <begin position="232"/>
        <end position="303"/>
    </location>
</feature>
<dbReference type="EMBL" id="JAUIZM010000011">
    <property type="protein sequence ID" value="KAK1358486.1"/>
    <property type="molecule type" value="Genomic_DNA"/>
</dbReference>
<comment type="caution">
    <text evidence="3">The sequence shown here is derived from an EMBL/GenBank/DDBJ whole genome shotgun (WGS) entry which is preliminary data.</text>
</comment>
<reference evidence="3" key="2">
    <citation type="submission" date="2023-05" db="EMBL/GenBank/DDBJ databases">
        <authorList>
            <person name="Schelkunov M.I."/>
        </authorList>
    </citation>
    <scope>NUCLEOTIDE SEQUENCE</scope>
    <source>
        <strain evidence="3">Hsosn_3</strain>
        <tissue evidence="3">Leaf</tissue>
    </source>
</reference>
<dbReference type="PANTHER" id="PTHR12854">
    <property type="entry name" value="ATAXIN 2-RELATED"/>
    <property type="match status" value="1"/>
</dbReference>
<dbReference type="SMART" id="SM01272">
    <property type="entry name" value="LsmAD"/>
    <property type="match status" value="1"/>
</dbReference>
<feature type="region of interest" description="Disordered" evidence="1">
    <location>
        <begin position="458"/>
        <end position="549"/>
    </location>
</feature>
<feature type="region of interest" description="Disordered" evidence="1">
    <location>
        <begin position="407"/>
        <end position="439"/>
    </location>
</feature>
<feature type="compositionally biased region" description="Polar residues" evidence="1">
    <location>
        <begin position="533"/>
        <end position="545"/>
    </location>
</feature>
<dbReference type="InterPro" id="IPR025852">
    <property type="entry name" value="SM_dom_ATX"/>
</dbReference>
<sequence>MESVSSLHLFLAESRLVSSMNRQQFLQPQSANGFSSRITDKETGTRVNNMLLTGKIVPSVLTGDNVEGSANPSHERLVYLATCLIGHPVEVQVIDGSVFSGIFHSTNADFGIILKMARLMKTGSSHGQLNILDSVNKPPSKTLIIPARELVQVVAKDVSVTKDGLANEIQQVKQQEIMTDSSISQSRHVEMGRELERWVPDDDDRECPELDNIFDGPWNRGWDQFEANEALFGVKSTFDEDLYTTKLDRGPQMRELEIEALRIAREIEGEDTQDLHLAEERGLKLNEDYEMDEEARFSSVFRRVDDSGFDESETLLDFRNSETFGDVPGFVVGKSFPDFPSGRSIDAAQLLSISSTMGLVESSQLITGSGQYLSASDNEKFSFDRGSRFQEFRFSDKLVDYSKDELETPNVAEEGQASKLEYSHPSTKPKRASSDKVGLSPNAAAYAPTLSTYGKIFPTDASENAPSVKQHETTKSILKHGQPGSSTSSTSDFGNAIPASTITGLSPSSSVGSLASERSTLNPHAKEFKFNPNAKSFSPTKTSVRPASPVSDGSLYYSTNAPNIPHMHGSSVSIGMGPSYASHQSVMFNHQAAPMQSPQTYYHPTGPQYGQQMLLSQPRQVLYMPTYPPEMQFKGRDF</sequence>
<evidence type="ECO:0000313" key="3">
    <source>
        <dbReference type="EMBL" id="KAK1358486.1"/>
    </source>
</evidence>
<evidence type="ECO:0000259" key="2">
    <source>
        <dbReference type="SMART" id="SM01272"/>
    </source>
</evidence>
<feature type="compositionally biased region" description="Polar residues" evidence="1">
    <location>
        <begin position="483"/>
        <end position="503"/>
    </location>
</feature>
<name>A0AAD8M2N5_9APIA</name>
<dbReference type="AlphaFoldDB" id="A0AAD8M2N5"/>
<dbReference type="PANTHER" id="PTHR12854:SF7">
    <property type="entry name" value="ATAXIN-2 HOMOLOG"/>
    <property type="match status" value="1"/>
</dbReference>
<dbReference type="GO" id="GO:0034063">
    <property type="term" value="P:stress granule assembly"/>
    <property type="evidence" value="ECO:0007669"/>
    <property type="project" value="TreeGrafter"/>
</dbReference>
<dbReference type="InterPro" id="IPR009604">
    <property type="entry name" value="LsmAD_domain"/>
</dbReference>
<keyword evidence="4" id="KW-1185">Reference proteome</keyword>
<dbReference type="Pfam" id="PF14438">
    <property type="entry name" value="SM-ATX"/>
    <property type="match status" value="1"/>
</dbReference>
<dbReference type="Proteomes" id="UP001237642">
    <property type="component" value="Unassembled WGS sequence"/>
</dbReference>
<accession>A0AAD8M2N5</accession>
<reference evidence="3" key="1">
    <citation type="submission" date="2023-02" db="EMBL/GenBank/DDBJ databases">
        <title>Genome of toxic invasive species Heracleum sosnowskyi carries increased number of genes despite the absence of recent whole-genome duplications.</title>
        <authorList>
            <person name="Schelkunov M."/>
            <person name="Shtratnikova V."/>
            <person name="Makarenko M."/>
            <person name="Klepikova A."/>
            <person name="Omelchenko D."/>
            <person name="Novikova G."/>
            <person name="Obukhova E."/>
            <person name="Bogdanov V."/>
            <person name="Penin A."/>
            <person name="Logacheva M."/>
        </authorList>
    </citation>
    <scope>NUCLEOTIDE SEQUENCE</scope>
    <source>
        <strain evidence="3">Hsosn_3</strain>
        <tissue evidence="3">Leaf</tissue>
    </source>
</reference>
<dbReference type="GO" id="GO:0003729">
    <property type="term" value="F:mRNA binding"/>
    <property type="evidence" value="ECO:0007669"/>
    <property type="project" value="TreeGrafter"/>
</dbReference>
<evidence type="ECO:0000313" key="4">
    <source>
        <dbReference type="Proteomes" id="UP001237642"/>
    </source>
</evidence>
<organism evidence="3 4">
    <name type="scientific">Heracleum sosnowskyi</name>
    <dbReference type="NCBI Taxonomy" id="360622"/>
    <lineage>
        <taxon>Eukaryota</taxon>
        <taxon>Viridiplantae</taxon>
        <taxon>Streptophyta</taxon>
        <taxon>Embryophyta</taxon>
        <taxon>Tracheophyta</taxon>
        <taxon>Spermatophyta</taxon>
        <taxon>Magnoliopsida</taxon>
        <taxon>eudicotyledons</taxon>
        <taxon>Gunneridae</taxon>
        <taxon>Pentapetalae</taxon>
        <taxon>asterids</taxon>
        <taxon>campanulids</taxon>
        <taxon>Apiales</taxon>
        <taxon>Apiaceae</taxon>
        <taxon>Apioideae</taxon>
        <taxon>apioid superclade</taxon>
        <taxon>Tordylieae</taxon>
        <taxon>Tordyliinae</taxon>
        <taxon>Heracleum</taxon>
    </lineage>
</organism>
<dbReference type="Pfam" id="PF06741">
    <property type="entry name" value="LsmAD"/>
    <property type="match status" value="1"/>
</dbReference>
<evidence type="ECO:0000256" key="1">
    <source>
        <dbReference type="SAM" id="MobiDB-lite"/>
    </source>
</evidence>
<gene>
    <name evidence="3" type="ORF">POM88_051742</name>
</gene>
<protein>
    <submittedName>
        <fullName evidence="3">Polyadenylate-binding protein-interacting protein 3-like</fullName>
    </submittedName>
</protein>
<dbReference type="InterPro" id="IPR045117">
    <property type="entry name" value="ATXN2-like"/>
</dbReference>
<dbReference type="GO" id="GO:0010494">
    <property type="term" value="C:cytoplasmic stress granule"/>
    <property type="evidence" value="ECO:0007669"/>
    <property type="project" value="TreeGrafter"/>
</dbReference>
<feature type="compositionally biased region" description="Low complexity" evidence="1">
    <location>
        <begin position="504"/>
        <end position="516"/>
    </location>
</feature>
<proteinExistence type="predicted"/>